<keyword evidence="2" id="KW-0472">Membrane</keyword>
<sequence length="651" mass="72875">MEWGTLLWFSVVPCVVWALVIRIIRAALREHWGVAKVNDDVDMRGRIAVVTGAGSGIGSETVIGLANRGATVVVTGRTLKAAKKAIIRLRHRTFLGDLVPMKLELSSLESVTQFCDAMKIRFERLDILVNNAGVLMPVNKRMKSVEGFEIHFAVNHLGHFLLTNLLMPLLKKTESRIIVITSLNHRGSINFEDLNYEKTKITDFSMAGNVLYKQSKLANILFVQELRRRLASSGCSNVKALACCPGVVKTKISRNLDLPWFADFVRPFVDFLFKTPAQGAQTPLLCCLSNDMLDANCILYRHCKPWCPGDRSFPDDYLISNVSTYNYSKEDAQKLWTDSERFLIRVLLTKWRGTIDRHNEINAKGKNVIITGATSGIGQAVVMEMADRDANVILACRDITKAKATVTHIRNRTSRGQLIVMELDLASLESVRKFAREFKNKYEKLDILVNNAGLMISPDKRLKTKDGFEMHFGVNHLGHFLLTNLLLDPLKNAAPSRVVTLSSMAHSWGAVNINDLMSEKTAPKDHFMVSGLYSNSKLGNALFNKELGKRLTGTGVHSYSLCPGMVFTNIGKNLNVPFILHLFRPLFWYLLRSPTEGAATVLYCALSKNVAHQTGQMYYNCKFWDPSTRIELTDKAASELWTASAKLVGMK</sequence>
<keyword evidence="4" id="KW-1185">Reference proteome</keyword>
<keyword evidence="1" id="KW-0560">Oxidoreductase</keyword>
<gene>
    <name evidence="3" type="ORF">Fcan01_01903</name>
</gene>
<name>A0A226F2W0_FOLCA</name>
<proteinExistence type="predicted"/>
<dbReference type="OMA" id="NCKRITK"/>
<dbReference type="PANTHER" id="PTHR43157">
    <property type="entry name" value="PHOSPHATIDYLINOSITOL-GLYCAN BIOSYNTHESIS CLASS F PROTEIN-RELATED"/>
    <property type="match status" value="1"/>
</dbReference>
<organism evidence="3 4">
    <name type="scientific">Folsomia candida</name>
    <name type="common">Springtail</name>
    <dbReference type="NCBI Taxonomy" id="158441"/>
    <lineage>
        <taxon>Eukaryota</taxon>
        <taxon>Metazoa</taxon>
        <taxon>Ecdysozoa</taxon>
        <taxon>Arthropoda</taxon>
        <taxon>Hexapoda</taxon>
        <taxon>Collembola</taxon>
        <taxon>Entomobryomorpha</taxon>
        <taxon>Isotomoidea</taxon>
        <taxon>Isotomidae</taxon>
        <taxon>Proisotominae</taxon>
        <taxon>Folsomia</taxon>
    </lineage>
</organism>
<protein>
    <submittedName>
        <fullName evidence="3">Retinol dehydrogenase 12</fullName>
    </submittedName>
</protein>
<evidence type="ECO:0000256" key="2">
    <source>
        <dbReference type="SAM" id="Phobius"/>
    </source>
</evidence>
<evidence type="ECO:0000256" key="1">
    <source>
        <dbReference type="ARBA" id="ARBA00023002"/>
    </source>
</evidence>
<dbReference type="PANTHER" id="PTHR43157:SF31">
    <property type="entry name" value="PHOSPHATIDYLINOSITOL-GLYCAN BIOSYNTHESIS CLASS F PROTEIN"/>
    <property type="match status" value="1"/>
</dbReference>
<evidence type="ECO:0000313" key="3">
    <source>
        <dbReference type="EMBL" id="OXA64135.1"/>
    </source>
</evidence>
<dbReference type="Proteomes" id="UP000198287">
    <property type="component" value="Unassembled WGS sequence"/>
</dbReference>
<dbReference type="EMBL" id="LNIX01000001">
    <property type="protein sequence ID" value="OXA64135.1"/>
    <property type="molecule type" value="Genomic_DNA"/>
</dbReference>
<dbReference type="AlphaFoldDB" id="A0A226F2W0"/>
<keyword evidence="2" id="KW-0812">Transmembrane</keyword>
<dbReference type="InterPro" id="IPR036291">
    <property type="entry name" value="NAD(P)-bd_dom_sf"/>
</dbReference>
<reference evidence="3 4" key="1">
    <citation type="submission" date="2015-12" db="EMBL/GenBank/DDBJ databases">
        <title>The genome of Folsomia candida.</title>
        <authorList>
            <person name="Faddeeva A."/>
            <person name="Derks M.F."/>
            <person name="Anvar Y."/>
            <person name="Smit S."/>
            <person name="Van Straalen N."/>
            <person name="Roelofs D."/>
        </authorList>
    </citation>
    <scope>NUCLEOTIDE SEQUENCE [LARGE SCALE GENOMIC DNA]</scope>
    <source>
        <strain evidence="3 4">VU population</strain>
        <tissue evidence="3">Whole body</tissue>
    </source>
</reference>
<dbReference type="OrthoDB" id="191139at2759"/>
<feature type="transmembrane region" description="Helical" evidence="2">
    <location>
        <begin position="6"/>
        <end position="24"/>
    </location>
</feature>
<accession>A0A226F2W0</accession>
<evidence type="ECO:0000313" key="4">
    <source>
        <dbReference type="Proteomes" id="UP000198287"/>
    </source>
</evidence>
<dbReference type="STRING" id="158441.A0A226F2W0"/>
<keyword evidence="2" id="KW-1133">Transmembrane helix</keyword>
<dbReference type="PRINTS" id="PR00081">
    <property type="entry name" value="GDHRDH"/>
</dbReference>
<dbReference type="GO" id="GO:0016491">
    <property type="term" value="F:oxidoreductase activity"/>
    <property type="evidence" value="ECO:0007669"/>
    <property type="project" value="UniProtKB-KW"/>
</dbReference>
<comment type="caution">
    <text evidence="3">The sequence shown here is derived from an EMBL/GenBank/DDBJ whole genome shotgun (WGS) entry which is preliminary data.</text>
</comment>
<dbReference type="SUPFAM" id="SSF51735">
    <property type="entry name" value="NAD(P)-binding Rossmann-fold domains"/>
    <property type="match status" value="2"/>
</dbReference>
<dbReference type="Gene3D" id="3.40.50.720">
    <property type="entry name" value="NAD(P)-binding Rossmann-like Domain"/>
    <property type="match status" value="2"/>
</dbReference>
<dbReference type="Pfam" id="PF00106">
    <property type="entry name" value="adh_short"/>
    <property type="match status" value="2"/>
</dbReference>
<dbReference type="InterPro" id="IPR002347">
    <property type="entry name" value="SDR_fam"/>
</dbReference>